<dbReference type="PANTHER" id="PTHR12452:SF0">
    <property type="entry name" value="THIOREDOXIN DOMAIN-CONTAINING PROTEIN 17"/>
    <property type="match status" value="1"/>
</dbReference>
<keyword evidence="4" id="KW-1185">Reference proteome</keyword>
<dbReference type="InterPro" id="IPR010357">
    <property type="entry name" value="TXNDC17_dom"/>
</dbReference>
<proteinExistence type="inferred from homology"/>
<dbReference type="Gene3D" id="3.40.30.10">
    <property type="entry name" value="Glutaredoxin"/>
    <property type="match status" value="1"/>
</dbReference>
<evidence type="ECO:0000313" key="4">
    <source>
        <dbReference type="Proteomes" id="UP001251528"/>
    </source>
</evidence>
<evidence type="ECO:0000256" key="1">
    <source>
        <dbReference type="ARBA" id="ARBA00008987"/>
    </source>
</evidence>
<dbReference type="GO" id="GO:0047134">
    <property type="term" value="F:protein-disulfide reductase [NAD(P)H] activity"/>
    <property type="evidence" value="ECO:0007669"/>
    <property type="project" value="InterPro"/>
</dbReference>
<reference evidence="3" key="1">
    <citation type="submission" date="2023-06" db="EMBL/GenBank/DDBJ databases">
        <title>Conoideocrella luteorostrata (Hypocreales: Clavicipitaceae), a potential biocontrol fungus for elongate hemlock scale in United States Christmas tree production areas.</title>
        <authorList>
            <person name="Barrett H."/>
            <person name="Lovett B."/>
            <person name="Macias A.M."/>
            <person name="Stajich J.E."/>
            <person name="Kasson M.T."/>
        </authorList>
    </citation>
    <scope>NUCLEOTIDE SEQUENCE</scope>
    <source>
        <strain evidence="3">ARSEF 14590</strain>
    </source>
</reference>
<gene>
    <name evidence="3" type="ORF">QQS21_004437</name>
</gene>
<dbReference type="EMBL" id="JASWJB010000065">
    <property type="protein sequence ID" value="KAK2602011.1"/>
    <property type="molecule type" value="Genomic_DNA"/>
</dbReference>
<comment type="similarity">
    <text evidence="1">Belongs to the thioredoxin family.</text>
</comment>
<accession>A0AAJ0FZT9</accession>
<dbReference type="Pfam" id="PF06110">
    <property type="entry name" value="TXD17-like_Trx"/>
    <property type="match status" value="1"/>
</dbReference>
<dbReference type="InterPro" id="IPR036249">
    <property type="entry name" value="Thioredoxin-like_sf"/>
</dbReference>
<dbReference type="InterPro" id="IPR045108">
    <property type="entry name" value="TXNDC17-like"/>
</dbReference>
<dbReference type="SUPFAM" id="SSF52833">
    <property type="entry name" value="Thioredoxin-like"/>
    <property type="match status" value="1"/>
</dbReference>
<sequence length="127" mass="14317">MPISKDFAVPSSAKQLALPQDADAKIFVIFISSEDPETNQPWCPDVRASWPHVVAAFEGEISPKLNVVEVGQRPEWKNPENIYRKNWDVNGVPTLAKYQRINGEVVETARLDENGIMDVTTLHEFLN</sequence>
<protein>
    <recommendedName>
        <fullName evidence="2">Thioredoxin domain-containing protein</fullName>
    </recommendedName>
</protein>
<evidence type="ECO:0000313" key="3">
    <source>
        <dbReference type="EMBL" id="KAK2602011.1"/>
    </source>
</evidence>
<comment type="caution">
    <text evidence="3">The sequence shown here is derived from an EMBL/GenBank/DDBJ whole genome shotgun (WGS) entry which is preliminary data.</text>
</comment>
<dbReference type="GO" id="GO:0005829">
    <property type="term" value="C:cytosol"/>
    <property type="evidence" value="ECO:0007669"/>
    <property type="project" value="TreeGrafter"/>
</dbReference>
<dbReference type="AlphaFoldDB" id="A0AAJ0FZT9"/>
<dbReference type="Proteomes" id="UP001251528">
    <property type="component" value="Unassembled WGS sequence"/>
</dbReference>
<feature type="domain" description="Thioredoxin" evidence="2">
    <location>
        <begin position="19"/>
        <end position="101"/>
    </location>
</feature>
<name>A0AAJ0FZT9_9HYPO</name>
<dbReference type="PANTHER" id="PTHR12452">
    <property type="entry name" value="42-9-9 PROTEIN-RELATED"/>
    <property type="match status" value="1"/>
</dbReference>
<organism evidence="3 4">
    <name type="scientific">Conoideocrella luteorostrata</name>
    <dbReference type="NCBI Taxonomy" id="1105319"/>
    <lineage>
        <taxon>Eukaryota</taxon>
        <taxon>Fungi</taxon>
        <taxon>Dikarya</taxon>
        <taxon>Ascomycota</taxon>
        <taxon>Pezizomycotina</taxon>
        <taxon>Sordariomycetes</taxon>
        <taxon>Hypocreomycetidae</taxon>
        <taxon>Hypocreales</taxon>
        <taxon>Clavicipitaceae</taxon>
        <taxon>Conoideocrella</taxon>
    </lineage>
</organism>
<evidence type="ECO:0000259" key="2">
    <source>
        <dbReference type="Pfam" id="PF06110"/>
    </source>
</evidence>